<dbReference type="AlphaFoldDB" id="A0A0G0U228"/>
<gene>
    <name evidence="5" type="ORF">UU29_C0007G0018</name>
</gene>
<dbReference type="InterPro" id="IPR050807">
    <property type="entry name" value="TransReg_Diox_bact_type"/>
</dbReference>
<evidence type="ECO:0000259" key="4">
    <source>
        <dbReference type="PROSITE" id="PS50943"/>
    </source>
</evidence>
<dbReference type="CDD" id="cd00093">
    <property type="entry name" value="HTH_XRE"/>
    <property type="match status" value="1"/>
</dbReference>
<organism evidence="5 6">
    <name type="scientific">Candidatus Daviesbacteria bacterium GW2011_GWA2_40_9</name>
    <dbReference type="NCBI Taxonomy" id="1618424"/>
    <lineage>
        <taxon>Bacteria</taxon>
        <taxon>Candidatus Daviesiibacteriota</taxon>
    </lineage>
</organism>
<dbReference type="SMART" id="SM00530">
    <property type="entry name" value="HTH_XRE"/>
    <property type="match status" value="1"/>
</dbReference>
<proteinExistence type="predicted"/>
<dbReference type="PATRIC" id="fig|1618424.3.peg.417"/>
<dbReference type="PANTHER" id="PTHR46797:SF23">
    <property type="entry name" value="HTH-TYPE TRANSCRIPTIONAL REGULATOR SUTR"/>
    <property type="match status" value="1"/>
</dbReference>
<dbReference type="EMBL" id="LCAB01000007">
    <property type="protein sequence ID" value="KKR83148.1"/>
    <property type="molecule type" value="Genomic_DNA"/>
</dbReference>
<feature type="domain" description="HTH cro/C1-type" evidence="4">
    <location>
        <begin position="14"/>
        <end position="68"/>
    </location>
</feature>
<dbReference type="SUPFAM" id="SSF47413">
    <property type="entry name" value="lambda repressor-like DNA-binding domains"/>
    <property type="match status" value="1"/>
</dbReference>
<keyword evidence="1" id="KW-0805">Transcription regulation</keyword>
<dbReference type="PROSITE" id="PS50943">
    <property type="entry name" value="HTH_CROC1"/>
    <property type="match status" value="1"/>
</dbReference>
<keyword evidence="3" id="KW-0804">Transcription</keyword>
<keyword evidence="2" id="KW-0238">DNA-binding</keyword>
<dbReference type="GO" id="GO:0003677">
    <property type="term" value="F:DNA binding"/>
    <property type="evidence" value="ECO:0007669"/>
    <property type="project" value="UniProtKB-KW"/>
</dbReference>
<evidence type="ECO:0000256" key="3">
    <source>
        <dbReference type="ARBA" id="ARBA00023163"/>
    </source>
</evidence>
<evidence type="ECO:0000313" key="6">
    <source>
        <dbReference type="Proteomes" id="UP000034601"/>
    </source>
</evidence>
<comment type="caution">
    <text evidence="5">The sequence shown here is derived from an EMBL/GenBank/DDBJ whole genome shotgun (WGS) entry which is preliminary data.</text>
</comment>
<dbReference type="Pfam" id="PF01381">
    <property type="entry name" value="HTH_3"/>
    <property type="match status" value="1"/>
</dbReference>
<evidence type="ECO:0000256" key="2">
    <source>
        <dbReference type="ARBA" id="ARBA00023125"/>
    </source>
</evidence>
<dbReference type="InterPro" id="IPR010982">
    <property type="entry name" value="Lambda_DNA-bd_dom_sf"/>
</dbReference>
<dbReference type="Gene3D" id="1.10.260.40">
    <property type="entry name" value="lambda repressor-like DNA-binding domains"/>
    <property type="match status" value="1"/>
</dbReference>
<sequence>MSVSSIHVKFGKRVQELRKQKGLTQEDLADLVSVDRSYMGFVERGERNPTLDKLVKIAKALKITLSELFQGV</sequence>
<evidence type="ECO:0000313" key="5">
    <source>
        <dbReference type="EMBL" id="KKR83148.1"/>
    </source>
</evidence>
<dbReference type="GO" id="GO:0003700">
    <property type="term" value="F:DNA-binding transcription factor activity"/>
    <property type="evidence" value="ECO:0007669"/>
    <property type="project" value="TreeGrafter"/>
</dbReference>
<reference evidence="5 6" key="1">
    <citation type="journal article" date="2015" name="Nature">
        <title>rRNA introns, odd ribosomes, and small enigmatic genomes across a large radiation of phyla.</title>
        <authorList>
            <person name="Brown C.T."/>
            <person name="Hug L.A."/>
            <person name="Thomas B.C."/>
            <person name="Sharon I."/>
            <person name="Castelle C.J."/>
            <person name="Singh A."/>
            <person name="Wilkins M.J."/>
            <person name="Williams K.H."/>
            <person name="Banfield J.F."/>
        </authorList>
    </citation>
    <scope>NUCLEOTIDE SEQUENCE [LARGE SCALE GENOMIC DNA]</scope>
</reference>
<name>A0A0G0U228_9BACT</name>
<evidence type="ECO:0000256" key="1">
    <source>
        <dbReference type="ARBA" id="ARBA00023015"/>
    </source>
</evidence>
<dbReference type="InterPro" id="IPR001387">
    <property type="entry name" value="Cro/C1-type_HTH"/>
</dbReference>
<dbReference type="Proteomes" id="UP000034601">
    <property type="component" value="Unassembled WGS sequence"/>
</dbReference>
<protein>
    <submittedName>
        <fullName evidence="5">Transcriptional regulator Cro/CI family</fullName>
    </submittedName>
</protein>
<accession>A0A0G0U228</accession>
<dbReference type="PANTHER" id="PTHR46797">
    <property type="entry name" value="HTH-TYPE TRANSCRIPTIONAL REGULATOR"/>
    <property type="match status" value="1"/>
</dbReference>
<dbReference type="GO" id="GO:0005829">
    <property type="term" value="C:cytosol"/>
    <property type="evidence" value="ECO:0007669"/>
    <property type="project" value="TreeGrafter"/>
</dbReference>